<reference evidence="1" key="1">
    <citation type="submission" date="2020-02" db="EMBL/GenBank/DDBJ databases">
        <authorList>
            <person name="Meier V. D."/>
        </authorList>
    </citation>
    <scope>NUCLEOTIDE SEQUENCE</scope>
    <source>
        <strain evidence="1">AVDCRST_MAG66</strain>
    </source>
</reference>
<evidence type="ECO:0000313" key="1">
    <source>
        <dbReference type="EMBL" id="CAA9436468.1"/>
    </source>
</evidence>
<sequence>MTEQLVTGESPAPRVALRRTRMTLGPYLVPITEEDRASGQATVAISLTFDPPGTGGDSAAKALQARLAQVACGPVPGSLRGFAEHLFDALAHPGWLGPGGASLVEAGFRLTHVTVALLPRGVAADSLPRPLVVVTVEADERV</sequence>
<dbReference type="AlphaFoldDB" id="A0A6J4Q8D5"/>
<accession>A0A6J4Q8D5</accession>
<protein>
    <submittedName>
        <fullName evidence="1">Uncharacterized protein</fullName>
    </submittedName>
</protein>
<name>A0A6J4Q8D5_9PSEU</name>
<proteinExistence type="predicted"/>
<organism evidence="1">
    <name type="scientific">uncultured Pseudonocardia sp</name>
    <dbReference type="NCBI Taxonomy" id="211455"/>
    <lineage>
        <taxon>Bacteria</taxon>
        <taxon>Bacillati</taxon>
        <taxon>Actinomycetota</taxon>
        <taxon>Actinomycetes</taxon>
        <taxon>Pseudonocardiales</taxon>
        <taxon>Pseudonocardiaceae</taxon>
        <taxon>Pseudonocardia</taxon>
        <taxon>environmental samples</taxon>
    </lineage>
</organism>
<dbReference type="EMBL" id="CADCUS010000512">
    <property type="protein sequence ID" value="CAA9436468.1"/>
    <property type="molecule type" value="Genomic_DNA"/>
</dbReference>
<gene>
    <name evidence="1" type="ORF">AVDCRST_MAG66-3638</name>
</gene>